<accession>D8P9M6</accession>
<evidence type="ECO:0000313" key="1">
    <source>
        <dbReference type="EMBL" id="CBK39935.1"/>
    </source>
</evidence>
<gene>
    <name evidence="1" type="ORF">NIDE0151</name>
</gene>
<sequence length="56" mass="6294">MPSIQQAVRARWSRIVHRPPSFPLRDSVGDLDGSRAVCPVSQLPRWNRAANPIYAP</sequence>
<reference evidence="1 2" key="1">
    <citation type="journal article" date="2010" name="Proc. Natl. Acad. Sci. U.S.A.">
        <title>A Nitrospira metagenome illuminates the physiology and evolution of globally important nitrite-oxidizing bacteria.</title>
        <authorList>
            <person name="Lucker S."/>
            <person name="Wagner M."/>
            <person name="Maixner F."/>
            <person name="Pelletier E."/>
            <person name="Koch H."/>
            <person name="Vacherie B."/>
            <person name="Rattei T."/>
            <person name="Sinninghe Damste J."/>
            <person name="Spieck E."/>
            <person name="Le Paslier D."/>
            <person name="Daims H."/>
        </authorList>
    </citation>
    <scope>NUCLEOTIDE SEQUENCE [LARGE SCALE GENOMIC DNA]</scope>
</reference>
<dbReference type="Proteomes" id="UP000001660">
    <property type="component" value="Chromosome"/>
</dbReference>
<protein>
    <submittedName>
        <fullName evidence="1">Uncharacterized protein</fullName>
    </submittedName>
</protein>
<dbReference type="EMBL" id="FP929003">
    <property type="protein sequence ID" value="CBK39935.1"/>
    <property type="molecule type" value="Genomic_DNA"/>
</dbReference>
<name>D8P9M6_9BACT</name>
<dbReference type="AlphaFoldDB" id="D8P9M6"/>
<keyword evidence="2" id="KW-1185">Reference proteome</keyword>
<organism evidence="1 2">
    <name type="scientific">Nitrospira defluvii</name>
    <dbReference type="NCBI Taxonomy" id="330214"/>
    <lineage>
        <taxon>Bacteria</taxon>
        <taxon>Pseudomonadati</taxon>
        <taxon>Nitrospirota</taxon>
        <taxon>Nitrospiria</taxon>
        <taxon>Nitrospirales</taxon>
        <taxon>Nitrospiraceae</taxon>
        <taxon>Nitrospira</taxon>
    </lineage>
</organism>
<dbReference type="HOGENOM" id="CLU_3005596_0_0_0"/>
<evidence type="ECO:0000313" key="2">
    <source>
        <dbReference type="Proteomes" id="UP000001660"/>
    </source>
</evidence>
<proteinExistence type="predicted"/>
<dbReference type="KEGG" id="nde:NIDE0151"/>